<dbReference type="AlphaFoldDB" id="A0A158DU89"/>
<dbReference type="InterPro" id="IPR003173">
    <property type="entry name" value="PC4_C"/>
</dbReference>
<feature type="compositionally biased region" description="Polar residues" evidence="1">
    <location>
        <begin position="11"/>
        <end position="25"/>
    </location>
</feature>
<dbReference type="Gene3D" id="2.30.31.10">
    <property type="entry name" value="Transcriptional Coactivator Pc4, Chain A"/>
    <property type="match status" value="1"/>
</dbReference>
<dbReference type="RefSeq" id="WP_244206955.1">
    <property type="nucleotide sequence ID" value="NZ_FCOE02000049.1"/>
</dbReference>
<organism evidence="3 4">
    <name type="scientific">Caballeronia pedi</name>
    <dbReference type="NCBI Taxonomy" id="1777141"/>
    <lineage>
        <taxon>Bacteria</taxon>
        <taxon>Pseudomonadati</taxon>
        <taxon>Pseudomonadota</taxon>
        <taxon>Betaproteobacteria</taxon>
        <taxon>Burkholderiales</taxon>
        <taxon>Burkholderiaceae</taxon>
        <taxon>Caballeronia</taxon>
    </lineage>
</organism>
<dbReference type="Pfam" id="PF02229">
    <property type="entry name" value="PC4"/>
    <property type="match status" value="1"/>
</dbReference>
<protein>
    <submittedName>
        <fullName evidence="3">Transcriptional Coactivator p15 (PC4)</fullName>
    </submittedName>
</protein>
<dbReference type="SUPFAM" id="SSF54447">
    <property type="entry name" value="ssDNA-binding transcriptional regulator domain"/>
    <property type="match status" value="1"/>
</dbReference>
<evidence type="ECO:0000313" key="4">
    <source>
        <dbReference type="Proteomes" id="UP000054911"/>
    </source>
</evidence>
<evidence type="ECO:0000259" key="2">
    <source>
        <dbReference type="Pfam" id="PF02229"/>
    </source>
</evidence>
<keyword evidence="4" id="KW-1185">Reference proteome</keyword>
<comment type="caution">
    <text evidence="3">The sequence shown here is derived from an EMBL/GenBank/DDBJ whole genome shotgun (WGS) entry which is preliminary data.</text>
</comment>
<dbReference type="Proteomes" id="UP000054911">
    <property type="component" value="Unassembled WGS sequence"/>
</dbReference>
<name>A0A158DU89_9BURK</name>
<proteinExistence type="predicted"/>
<sequence>MTDKKMADPKASQNGSHAARNDSATDAQGVQFLDIQKSDSERLRVYVKEYRGRTYIDIRVWYLADGGEYRPSGKGITVRPALAAGLIQGIDLAARSFDPKEMS</sequence>
<evidence type="ECO:0000256" key="1">
    <source>
        <dbReference type="SAM" id="MobiDB-lite"/>
    </source>
</evidence>
<evidence type="ECO:0000313" key="3">
    <source>
        <dbReference type="EMBL" id="SAK98124.1"/>
    </source>
</evidence>
<feature type="domain" description="Transcriptional coactivator p15 (PC4) C-terminal" evidence="2">
    <location>
        <begin position="39"/>
        <end position="87"/>
    </location>
</feature>
<gene>
    <name evidence="3" type="ORF">AWB80_07465</name>
</gene>
<dbReference type="STRING" id="1777141.AWB80_07465"/>
<dbReference type="GO" id="GO:0006355">
    <property type="term" value="P:regulation of DNA-templated transcription"/>
    <property type="evidence" value="ECO:0007669"/>
    <property type="project" value="InterPro"/>
</dbReference>
<accession>A0A158DU89</accession>
<dbReference type="GO" id="GO:0003677">
    <property type="term" value="F:DNA binding"/>
    <property type="evidence" value="ECO:0007669"/>
    <property type="project" value="InterPro"/>
</dbReference>
<dbReference type="InterPro" id="IPR009044">
    <property type="entry name" value="ssDNA-bd_transcriptional_reg"/>
</dbReference>
<feature type="region of interest" description="Disordered" evidence="1">
    <location>
        <begin position="1"/>
        <end position="25"/>
    </location>
</feature>
<reference evidence="3" key="1">
    <citation type="submission" date="2016-01" db="EMBL/GenBank/DDBJ databases">
        <authorList>
            <person name="Peeters C."/>
        </authorList>
    </citation>
    <scope>NUCLEOTIDE SEQUENCE [LARGE SCALE GENOMIC DNA]</scope>
    <source>
        <strain evidence="3">LMG 29323</strain>
    </source>
</reference>
<dbReference type="EMBL" id="FCOE02000049">
    <property type="protein sequence ID" value="SAK98124.1"/>
    <property type="molecule type" value="Genomic_DNA"/>
</dbReference>